<sequence length="80" mass="9155">MSKFKVSGGDLKGIFQKLDYLVDLGIRGSYLTPIFKATSNHKYDTIDYMENPHFGDKQTFKQLVHACHEKGIRVMLDAVF</sequence>
<dbReference type="Proteomes" id="UP000076623">
    <property type="component" value="Chromosome"/>
</dbReference>
<dbReference type="InterPro" id="IPR017853">
    <property type="entry name" value="GH"/>
</dbReference>
<feature type="domain" description="Glycosyl hydrolase family 13 catalytic" evidence="3">
    <location>
        <begin position="9"/>
        <end position="80"/>
    </location>
</feature>
<dbReference type="PANTHER" id="PTHR10357">
    <property type="entry name" value="ALPHA-AMYLASE FAMILY MEMBER"/>
    <property type="match status" value="1"/>
</dbReference>
<evidence type="ECO:0000256" key="2">
    <source>
        <dbReference type="ARBA" id="ARBA00023295"/>
    </source>
</evidence>
<dbReference type="KEGG" id="fpn:ABE65_011430"/>
<keyword evidence="2" id="KW-0326">Glycosidase</keyword>
<accession>A0A168W182</accession>
<name>A0A168W182_9BACL</name>
<dbReference type="PANTHER" id="PTHR10357:SF210">
    <property type="entry name" value="MALTODEXTRIN GLUCOSIDASE"/>
    <property type="match status" value="1"/>
</dbReference>
<dbReference type="EMBL" id="CP015378">
    <property type="protein sequence ID" value="ANC77379.1"/>
    <property type="molecule type" value="Genomic_DNA"/>
</dbReference>
<evidence type="ECO:0000313" key="5">
    <source>
        <dbReference type="Proteomes" id="UP000076623"/>
    </source>
</evidence>
<reference evidence="4 5" key="1">
    <citation type="submission" date="2016-04" db="EMBL/GenBank/DDBJ databases">
        <title>Complete genome sequence of Fictibacillus phosphorivorans G25-29, a strain toxic to nematodes.</title>
        <authorList>
            <person name="Zheng Z."/>
        </authorList>
    </citation>
    <scope>NUCLEOTIDE SEQUENCE [LARGE SCALE GENOMIC DNA]</scope>
    <source>
        <strain evidence="4 5">G25-29</strain>
    </source>
</reference>
<evidence type="ECO:0000256" key="1">
    <source>
        <dbReference type="ARBA" id="ARBA00022801"/>
    </source>
</evidence>
<dbReference type="SUPFAM" id="SSF51445">
    <property type="entry name" value="(Trans)glycosidases"/>
    <property type="match status" value="1"/>
</dbReference>
<dbReference type="STRING" id="1221500.ABE65_011430"/>
<dbReference type="AlphaFoldDB" id="A0A168W182"/>
<keyword evidence="5" id="KW-1185">Reference proteome</keyword>
<keyword evidence="1" id="KW-0378">Hydrolase</keyword>
<evidence type="ECO:0000259" key="3">
    <source>
        <dbReference type="Pfam" id="PF00128"/>
    </source>
</evidence>
<dbReference type="Pfam" id="PF00128">
    <property type="entry name" value="Alpha-amylase"/>
    <property type="match status" value="1"/>
</dbReference>
<dbReference type="GO" id="GO:0016798">
    <property type="term" value="F:hydrolase activity, acting on glycosyl bonds"/>
    <property type="evidence" value="ECO:0007669"/>
    <property type="project" value="UniProtKB-KW"/>
</dbReference>
<protein>
    <recommendedName>
        <fullName evidence="3">Glycosyl hydrolase family 13 catalytic domain-containing protein</fullName>
    </recommendedName>
</protein>
<gene>
    <name evidence="4" type="ORF">ABE65_011430</name>
</gene>
<organism evidence="4 5">
    <name type="scientific">Fictibacillus phosphorivorans</name>
    <dbReference type="NCBI Taxonomy" id="1221500"/>
    <lineage>
        <taxon>Bacteria</taxon>
        <taxon>Bacillati</taxon>
        <taxon>Bacillota</taxon>
        <taxon>Bacilli</taxon>
        <taxon>Bacillales</taxon>
        <taxon>Fictibacillaceae</taxon>
        <taxon>Fictibacillus</taxon>
    </lineage>
</organism>
<dbReference type="Gene3D" id="3.20.20.80">
    <property type="entry name" value="Glycosidases"/>
    <property type="match status" value="1"/>
</dbReference>
<evidence type="ECO:0000313" key="4">
    <source>
        <dbReference type="EMBL" id="ANC77379.1"/>
    </source>
</evidence>
<proteinExistence type="predicted"/>
<dbReference type="GO" id="GO:0005975">
    <property type="term" value="P:carbohydrate metabolic process"/>
    <property type="evidence" value="ECO:0007669"/>
    <property type="project" value="InterPro"/>
</dbReference>
<dbReference type="InterPro" id="IPR006047">
    <property type="entry name" value="GH13_cat_dom"/>
</dbReference>